<dbReference type="Proteomes" id="UP000008141">
    <property type="component" value="Unassembled WGS sequence"/>
</dbReference>
<feature type="signal peptide" evidence="2">
    <location>
        <begin position="1"/>
        <end position="30"/>
    </location>
</feature>
<dbReference type="KEGG" id="cvr:CHLNCDRAFT_132868"/>
<feature type="region of interest" description="Disordered" evidence="1">
    <location>
        <begin position="149"/>
        <end position="173"/>
    </location>
</feature>
<dbReference type="GeneID" id="17359244"/>
<protein>
    <submittedName>
        <fullName evidence="3">Expressed protein</fullName>
    </submittedName>
</protein>
<dbReference type="PANTHER" id="PTHR16537">
    <property type="entry name" value="SJOEGREN SYNDROME/SCLERODERMA AUTOANTIGEN 1"/>
    <property type="match status" value="1"/>
</dbReference>
<organism evidence="4">
    <name type="scientific">Chlorella variabilis</name>
    <name type="common">Green alga</name>
    <dbReference type="NCBI Taxonomy" id="554065"/>
    <lineage>
        <taxon>Eukaryota</taxon>
        <taxon>Viridiplantae</taxon>
        <taxon>Chlorophyta</taxon>
        <taxon>core chlorophytes</taxon>
        <taxon>Trebouxiophyceae</taxon>
        <taxon>Chlorellales</taxon>
        <taxon>Chlorellaceae</taxon>
        <taxon>Chlorella clade</taxon>
        <taxon>Chlorella</taxon>
    </lineage>
</organism>
<evidence type="ECO:0000313" key="3">
    <source>
        <dbReference type="EMBL" id="EFN59556.1"/>
    </source>
</evidence>
<evidence type="ECO:0000256" key="1">
    <source>
        <dbReference type="SAM" id="MobiDB-lite"/>
    </source>
</evidence>
<feature type="chain" id="PRO_5003156090" evidence="2">
    <location>
        <begin position="31"/>
        <end position="347"/>
    </location>
</feature>
<reference evidence="3 4" key="1">
    <citation type="journal article" date="2010" name="Plant Cell">
        <title>The Chlorella variabilis NC64A genome reveals adaptation to photosymbiosis, coevolution with viruses, and cryptic sex.</title>
        <authorList>
            <person name="Blanc G."/>
            <person name="Duncan G."/>
            <person name="Agarkova I."/>
            <person name="Borodovsky M."/>
            <person name="Gurnon J."/>
            <person name="Kuo A."/>
            <person name="Lindquist E."/>
            <person name="Lucas S."/>
            <person name="Pangilinan J."/>
            <person name="Polle J."/>
            <person name="Salamov A."/>
            <person name="Terry A."/>
            <person name="Yamada T."/>
            <person name="Dunigan D.D."/>
            <person name="Grigoriev I.V."/>
            <person name="Claverie J.M."/>
            <person name="Van Etten J.L."/>
        </authorList>
    </citation>
    <scope>NUCLEOTIDE SEQUENCE [LARGE SCALE GENOMIC DNA]</scope>
    <source>
        <strain evidence="3 4">NC64A</strain>
    </source>
</reference>
<feature type="compositionally biased region" description="Low complexity" evidence="1">
    <location>
        <begin position="149"/>
        <end position="168"/>
    </location>
</feature>
<accession>E1Z3M7</accession>
<dbReference type="PANTHER" id="PTHR16537:SF1">
    <property type="entry name" value="PROTEIN ZNRD2"/>
    <property type="match status" value="1"/>
</dbReference>
<feature type="region of interest" description="Disordered" evidence="1">
    <location>
        <begin position="225"/>
        <end position="253"/>
    </location>
</feature>
<name>E1Z3M7_CHLVA</name>
<gene>
    <name evidence="3" type="ORF">CHLNCDRAFT_132868</name>
</gene>
<dbReference type="Pfam" id="PF06677">
    <property type="entry name" value="Auto_anti-p27"/>
    <property type="match status" value="2"/>
</dbReference>
<dbReference type="InParanoid" id="E1Z3M7"/>
<keyword evidence="4" id="KW-1185">Reference proteome</keyword>
<dbReference type="InterPro" id="IPR051888">
    <property type="entry name" value="UPF0148_domain"/>
</dbReference>
<evidence type="ECO:0000313" key="4">
    <source>
        <dbReference type="Proteomes" id="UP000008141"/>
    </source>
</evidence>
<keyword evidence="2" id="KW-0732">Signal</keyword>
<feature type="region of interest" description="Disordered" evidence="1">
    <location>
        <begin position="60"/>
        <end position="79"/>
    </location>
</feature>
<dbReference type="AlphaFoldDB" id="E1Z3M7"/>
<dbReference type="RefSeq" id="XP_005851658.1">
    <property type="nucleotide sequence ID" value="XM_005851596.1"/>
</dbReference>
<sequence>MEGSAPRVRSQSIGSMSQLLLAGWAMLADSCPDCGVPLMRHPAGSPLLCVNCGRETTTEASAAQAAPAPAPEPAEPEDAPRAVAALALPQANGVGHSGSCSDEEEGEEAGLLPAPPPLRTRLYAALAAAQPADDSIGTSGAPLADSLRQAAPAGAARPPAAGPQAGRQQGRDASKEIAELMLDGWAMLADHCPICLNPLLRSRDRRVYCAGCQLYVVREGEEQLGGEAPQQQQQQEGQGAPTPAAEAEQAAAQAAQGGLVRDMQAAAFHAPASGTAQLQLSGVPALQQHLPAVDAAATAVAARLAAAAADLASVAPTAALRLLAEVQQCAAALQALADCRRSMAGGP</sequence>
<dbReference type="InterPro" id="IPR009563">
    <property type="entry name" value="SSSCA1"/>
</dbReference>
<dbReference type="OrthoDB" id="515472at2759"/>
<dbReference type="EMBL" id="GL433835">
    <property type="protein sequence ID" value="EFN59556.1"/>
    <property type="molecule type" value="Genomic_DNA"/>
</dbReference>
<dbReference type="eggNOG" id="ENOG502SCA9">
    <property type="taxonomic scope" value="Eukaryota"/>
</dbReference>
<proteinExistence type="predicted"/>
<feature type="region of interest" description="Disordered" evidence="1">
    <location>
        <begin position="93"/>
        <end position="115"/>
    </location>
</feature>
<evidence type="ECO:0000256" key="2">
    <source>
        <dbReference type="SAM" id="SignalP"/>
    </source>
</evidence>